<dbReference type="Pfam" id="PF07728">
    <property type="entry name" value="AAA_5"/>
    <property type="match status" value="1"/>
</dbReference>
<dbReference type="InterPro" id="IPR011704">
    <property type="entry name" value="ATPase_dyneun-rel_AAA"/>
</dbReference>
<evidence type="ECO:0000259" key="1">
    <source>
        <dbReference type="Pfam" id="PF07728"/>
    </source>
</evidence>
<dbReference type="InterPro" id="IPR052934">
    <property type="entry name" value="Methyl-DNA_Rec/Restrict_Enz"/>
</dbReference>
<reference evidence="2 3" key="1">
    <citation type="submission" date="2024-03" db="EMBL/GenBank/DDBJ databases">
        <title>Mouse gut bacterial collection (mGBC) of GemPharmatech.</title>
        <authorList>
            <person name="He Y."/>
            <person name="Dong L."/>
            <person name="Wu D."/>
            <person name="Gao X."/>
            <person name="Lin Z."/>
        </authorList>
    </citation>
    <scope>NUCLEOTIDE SEQUENCE [LARGE SCALE GENOMIC DNA]</scope>
    <source>
        <strain evidence="2 3">54-13</strain>
    </source>
</reference>
<protein>
    <submittedName>
        <fullName evidence="2">AAA family ATPase</fullName>
    </submittedName>
</protein>
<sequence length="812" mass="92705">MGKSEWQSCEEAYGAFVAEFPPETLKSMPLARYTNLNRDDSFCYWLETRTDRLGGIWGGSAYKFGIYKWENEPSRMSGRSSDNEYAWYTKYGGSAEEAYGNVCANIDKIARYALAGEFEAIDGIDMGPAVKWKIAFLYADHKLVGIFNPEMLVAAAEVSGIENASSLPMSQLQRRLMEMKPYGMDVFEYGKYLWPRAKEYLESKRQYWLYSPGEGAYNMEQDLANNTMAVGWPAVGNLTSFKNKKEIQHRLEEEYGSAKGQSTNAKSLYDFSRSIRLGDVVIAKQGVWNIVGIGVVKSDYRYDAELDEFPNIRDVDWYQTGEWLVKNQLPRKTLTMKDKSFYDHIMKQIKEHIIMANLDRPRMKLLTRKKQIVLQGAPGTGKTYSTAEIAVSICNPEFDGQNNRDAVMKEYRRLMADGRIGFTTFHQSMDYEEFVEGLKPVPEKVGLVFRPQAGIFREMADRALLAAIKRDKNQINDTVNFDEAWAELKERIESNGIEAINTRNNQKITKLQISPQGDIRCTANGGNVKYTISIERLKKLYGVYGTLKSLDGMKNIYEDITSVIGGCNTSIYWAVLREILKYKESMDAERLANEAEPDIESYDDDRLQSFIDELLTAREKVDYKDDAPAYVLIIDEINRGNISKILGELITLLEADKRLGEQNELTAVLPYSRRHFGVPSNLYIVATMNTADRSTGSIDYAIRRRFGFVTVEADRKVVEDFGYDSPKTKEAALKLFDSVVALMDSVNTSFNRRDMMPGHSYFLAPTVDELKMKLTYELQPLLREYCNDGILDFYKDEKGEYAEIERLADIFA</sequence>
<proteinExistence type="predicted"/>
<dbReference type="EMBL" id="JBCLPP010000012">
    <property type="protein sequence ID" value="MEY8245082.1"/>
    <property type="molecule type" value="Genomic_DNA"/>
</dbReference>
<dbReference type="InterPro" id="IPR027417">
    <property type="entry name" value="P-loop_NTPase"/>
</dbReference>
<name>A0ABV4CVP5_9BACT</name>
<dbReference type="RefSeq" id="WP_369863317.1">
    <property type="nucleotide sequence ID" value="NZ_JBCLPP010000012.1"/>
</dbReference>
<comment type="caution">
    <text evidence="2">The sequence shown here is derived from an EMBL/GenBank/DDBJ whole genome shotgun (WGS) entry which is preliminary data.</text>
</comment>
<dbReference type="Gene3D" id="3.40.50.300">
    <property type="entry name" value="P-loop containing nucleotide triphosphate hydrolases"/>
    <property type="match status" value="2"/>
</dbReference>
<evidence type="ECO:0000313" key="2">
    <source>
        <dbReference type="EMBL" id="MEY8245082.1"/>
    </source>
</evidence>
<keyword evidence="3" id="KW-1185">Reference proteome</keyword>
<dbReference type="Proteomes" id="UP001565200">
    <property type="component" value="Unassembled WGS sequence"/>
</dbReference>
<feature type="domain" description="ATPase dynein-related AAA" evidence="1">
    <location>
        <begin position="609"/>
        <end position="706"/>
    </location>
</feature>
<dbReference type="SUPFAM" id="SSF52540">
    <property type="entry name" value="P-loop containing nucleoside triphosphate hydrolases"/>
    <property type="match status" value="2"/>
</dbReference>
<dbReference type="PANTHER" id="PTHR37291:SF1">
    <property type="entry name" value="TYPE IV METHYL-DIRECTED RESTRICTION ENZYME ECOKMCRB SUBUNIT"/>
    <property type="match status" value="1"/>
</dbReference>
<organism evidence="2 3">
    <name type="scientific">Heminiphilus faecis</name>
    <dbReference type="NCBI Taxonomy" id="2601703"/>
    <lineage>
        <taxon>Bacteria</taxon>
        <taxon>Pseudomonadati</taxon>
        <taxon>Bacteroidota</taxon>
        <taxon>Bacteroidia</taxon>
        <taxon>Bacteroidales</taxon>
        <taxon>Muribaculaceae</taxon>
        <taxon>Heminiphilus</taxon>
    </lineage>
</organism>
<dbReference type="PANTHER" id="PTHR37291">
    <property type="entry name" value="5-METHYLCYTOSINE-SPECIFIC RESTRICTION ENZYME B"/>
    <property type="match status" value="1"/>
</dbReference>
<gene>
    <name evidence="2" type="ORF">AAK873_05555</name>
</gene>
<evidence type="ECO:0000313" key="3">
    <source>
        <dbReference type="Proteomes" id="UP001565200"/>
    </source>
</evidence>
<accession>A0ABV4CVP5</accession>